<dbReference type="GO" id="GO:0015743">
    <property type="term" value="P:malate transport"/>
    <property type="evidence" value="ECO:0007669"/>
    <property type="project" value="InterPro"/>
</dbReference>
<name>A0A7J6MRE3_PERCH</name>
<comment type="similarity">
    <text evidence="2">Belongs to the aromatic acid exporter (TC 2.A.85) family.</text>
</comment>
<dbReference type="InterPro" id="IPR020966">
    <property type="entry name" value="ALMT"/>
</dbReference>
<evidence type="ECO:0000313" key="11">
    <source>
        <dbReference type="Proteomes" id="UP000591131"/>
    </source>
</evidence>
<comment type="subcellular location">
    <subcellularLocation>
        <location evidence="1">Membrane</location>
        <topology evidence="1">Multi-pass membrane protein</topology>
    </subcellularLocation>
</comment>
<evidence type="ECO:0000256" key="7">
    <source>
        <dbReference type="ARBA" id="ARBA00023136"/>
    </source>
</evidence>
<feature type="transmembrane region" description="Helical" evidence="9">
    <location>
        <begin position="12"/>
        <end position="32"/>
    </location>
</feature>
<sequence>MVERLPTLPLYKALTAIYTGIMACLCSWAVFIMPHGEFSNITVLVPIWALVSSFLNISDNYDQSLRSITGALIGLAFSELIGVLVTVCSHTGYNEYIGLILAFPICFLMGIADPATGCKLCKVFRSDVAKEAMYIPLAFPGGSPYIPALLTAGSFIIGSVESMLATTALNAFNLLPRREVEPIPQFAARAADYYETLSTYCTSGLQHAKFIDRQRAVFEDAWRAASRAARTPQLRSVIYRMAAELIALRTTLRDGAYSPGILENIWQPLVPNLMNVRSGAVYWLRTVGDSNPLDQFRPDELVNLSEQVNERLNEQSVKYSQMVMAGKSSLSTADDIVRFQFTMSLLSRFAVLTSELCELVIEQQKLNPDSTSTFNWLARLRCYYQECKAYWVEWWHLPFFAYGKLKLKERLVHPLRLSITISAFAFPLIAWAYKEPIIEFYGFWALVPLLFCFLDTPGASLIKGTRRIVGTILAATIAIICVAIHPTDKAAFVVELFVITTIGKLGSLYESIGYGGLVFAFTWMIVGIIPTLGIIPGQTREGMILWACWRLGLTLLGTIGGIIVSTFIFPSFAMDKLDKESAHEIIAQADLVVSSIEELRSVGQDGVNCHQSARRLMDGDKFFESFDLRLTLTPEARAEALVLDKTAFVDDTTRTILGAQEHINTMGRTSLMAYTSVTGCSETVSSPSTEVFLEPLRFALRDLAEAIRDSASKVVLKVVDGPQDLDELDSFESCLVGSQVNVAMQRVVDIFVAKRQELLAADHPGEVRWDDLVNSGLYSLYHAIYSLRVFVDDWVWIESAVLGLKPVVRARSRALSGAPWTTPV</sequence>
<keyword evidence="5 9" id="KW-1133">Transmembrane helix</keyword>
<evidence type="ECO:0000256" key="6">
    <source>
        <dbReference type="ARBA" id="ARBA00023065"/>
    </source>
</evidence>
<dbReference type="Pfam" id="PF11744">
    <property type="entry name" value="ALMT"/>
    <property type="match status" value="1"/>
</dbReference>
<protein>
    <recommendedName>
        <fullName evidence="12">Aluminum-activated malate transporter 1</fullName>
    </recommendedName>
</protein>
<dbReference type="OrthoDB" id="68611at2759"/>
<feature type="transmembrane region" description="Helical" evidence="9">
    <location>
        <begin position="468"/>
        <end position="487"/>
    </location>
</feature>
<feature type="transmembrane region" description="Helical" evidence="9">
    <location>
        <begin position="438"/>
        <end position="456"/>
    </location>
</feature>
<feature type="transmembrane region" description="Helical" evidence="9">
    <location>
        <begin position="38"/>
        <end position="57"/>
    </location>
</feature>
<evidence type="ECO:0008006" key="12">
    <source>
        <dbReference type="Google" id="ProtNLM"/>
    </source>
</evidence>
<proteinExistence type="inferred from homology"/>
<keyword evidence="8" id="KW-0407">Ion channel</keyword>
<keyword evidence="3" id="KW-0813">Transport</keyword>
<dbReference type="Proteomes" id="UP000591131">
    <property type="component" value="Unassembled WGS sequence"/>
</dbReference>
<evidence type="ECO:0000256" key="2">
    <source>
        <dbReference type="ARBA" id="ARBA00007079"/>
    </source>
</evidence>
<keyword evidence="6" id="KW-0406">Ion transport</keyword>
<feature type="transmembrane region" description="Helical" evidence="9">
    <location>
        <begin position="69"/>
        <end position="87"/>
    </location>
</feature>
<dbReference type="PROSITE" id="PS51257">
    <property type="entry name" value="PROKAR_LIPOPROTEIN"/>
    <property type="match status" value="1"/>
</dbReference>
<keyword evidence="11" id="KW-1185">Reference proteome</keyword>
<dbReference type="EMBL" id="JAAPAO010000081">
    <property type="protein sequence ID" value="KAF4673541.1"/>
    <property type="molecule type" value="Genomic_DNA"/>
</dbReference>
<dbReference type="GO" id="GO:0016020">
    <property type="term" value="C:membrane"/>
    <property type="evidence" value="ECO:0007669"/>
    <property type="project" value="UniProtKB-SubCell"/>
</dbReference>
<evidence type="ECO:0000256" key="1">
    <source>
        <dbReference type="ARBA" id="ARBA00004141"/>
    </source>
</evidence>
<evidence type="ECO:0000313" key="10">
    <source>
        <dbReference type="EMBL" id="KAF4673541.1"/>
    </source>
</evidence>
<dbReference type="AlphaFoldDB" id="A0A7J6MRE3"/>
<keyword evidence="4 9" id="KW-0812">Transmembrane</keyword>
<dbReference type="GO" id="GO:0034220">
    <property type="term" value="P:monoatomic ion transmembrane transport"/>
    <property type="evidence" value="ECO:0007669"/>
    <property type="project" value="UniProtKB-KW"/>
</dbReference>
<organism evidence="10 11">
    <name type="scientific">Perkinsus chesapeaki</name>
    <name type="common">Clam parasite</name>
    <name type="synonym">Perkinsus andrewsi</name>
    <dbReference type="NCBI Taxonomy" id="330153"/>
    <lineage>
        <taxon>Eukaryota</taxon>
        <taxon>Sar</taxon>
        <taxon>Alveolata</taxon>
        <taxon>Perkinsozoa</taxon>
        <taxon>Perkinsea</taxon>
        <taxon>Perkinsida</taxon>
        <taxon>Perkinsidae</taxon>
        <taxon>Perkinsus</taxon>
    </lineage>
</organism>
<evidence type="ECO:0000256" key="5">
    <source>
        <dbReference type="ARBA" id="ARBA00022989"/>
    </source>
</evidence>
<gene>
    <name evidence="10" type="ORF">FOL47_010449</name>
</gene>
<evidence type="ECO:0000256" key="9">
    <source>
        <dbReference type="SAM" id="Phobius"/>
    </source>
</evidence>
<feature type="transmembrane region" description="Helical" evidence="9">
    <location>
        <begin position="547"/>
        <end position="569"/>
    </location>
</feature>
<accession>A0A7J6MRE3</accession>
<reference evidence="10 11" key="1">
    <citation type="submission" date="2020-04" db="EMBL/GenBank/DDBJ databases">
        <title>Perkinsus chesapeaki whole genome sequence.</title>
        <authorList>
            <person name="Bogema D.R."/>
        </authorList>
    </citation>
    <scope>NUCLEOTIDE SEQUENCE [LARGE SCALE GENOMIC DNA]</scope>
    <source>
        <strain evidence="10">ATCC PRA-425</strain>
    </source>
</reference>
<evidence type="ECO:0000256" key="3">
    <source>
        <dbReference type="ARBA" id="ARBA00022448"/>
    </source>
</evidence>
<keyword evidence="7 9" id="KW-0472">Membrane</keyword>
<evidence type="ECO:0000256" key="4">
    <source>
        <dbReference type="ARBA" id="ARBA00022692"/>
    </source>
</evidence>
<comment type="caution">
    <text evidence="10">The sequence shown here is derived from an EMBL/GenBank/DDBJ whole genome shotgun (WGS) entry which is preliminary data.</text>
</comment>
<dbReference type="PANTHER" id="PTHR31086">
    <property type="entry name" value="ALUMINUM-ACTIVATED MALATE TRANSPORTER 10"/>
    <property type="match status" value="1"/>
</dbReference>
<feature type="transmembrane region" description="Helical" evidence="9">
    <location>
        <begin position="512"/>
        <end position="535"/>
    </location>
</feature>
<feature type="transmembrane region" description="Helical" evidence="9">
    <location>
        <begin position="93"/>
        <end position="112"/>
    </location>
</feature>
<evidence type="ECO:0000256" key="8">
    <source>
        <dbReference type="ARBA" id="ARBA00023303"/>
    </source>
</evidence>
<feature type="transmembrane region" description="Helical" evidence="9">
    <location>
        <begin position="414"/>
        <end position="432"/>
    </location>
</feature>